<feature type="compositionally biased region" description="Basic residues" evidence="1">
    <location>
        <begin position="189"/>
        <end position="199"/>
    </location>
</feature>
<evidence type="ECO:0000313" key="2">
    <source>
        <dbReference type="EMBL" id="GAA0244556.1"/>
    </source>
</evidence>
<evidence type="ECO:0000313" key="3">
    <source>
        <dbReference type="Proteomes" id="UP001500967"/>
    </source>
</evidence>
<gene>
    <name evidence="2" type="ORF">GCM10009539_32520</name>
</gene>
<feature type="region of interest" description="Disordered" evidence="1">
    <location>
        <begin position="83"/>
        <end position="163"/>
    </location>
</feature>
<feature type="region of interest" description="Disordered" evidence="1">
    <location>
        <begin position="1"/>
        <end position="68"/>
    </location>
</feature>
<feature type="region of interest" description="Disordered" evidence="1">
    <location>
        <begin position="179"/>
        <end position="199"/>
    </location>
</feature>
<proteinExistence type="predicted"/>
<comment type="caution">
    <text evidence="2">The sequence shown here is derived from an EMBL/GenBank/DDBJ whole genome shotgun (WGS) entry which is preliminary data.</text>
</comment>
<protein>
    <submittedName>
        <fullName evidence="2">Uncharacterized protein</fullName>
    </submittedName>
</protein>
<reference evidence="3" key="1">
    <citation type="journal article" date="2019" name="Int. J. Syst. Evol. Microbiol.">
        <title>The Global Catalogue of Microorganisms (GCM) 10K type strain sequencing project: providing services to taxonomists for standard genome sequencing and annotation.</title>
        <authorList>
            <consortium name="The Broad Institute Genomics Platform"/>
            <consortium name="The Broad Institute Genome Sequencing Center for Infectious Disease"/>
            <person name="Wu L."/>
            <person name="Ma J."/>
        </authorList>
    </citation>
    <scope>NUCLEOTIDE SEQUENCE [LARGE SCALE GENOMIC DNA]</scope>
    <source>
        <strain evidence="3">JCM 10425</strain>
    </source>
</reference>
<name>A0ABP3DX30_9ACTN</name>
<sequence length="199" mass="19018">MEAAAAARNPESPKAGTDADPTVPGRTPFPVRTPGSGAGFAPVGGVAGAGSSDAGFAGETGFAEGAALGSGSSAVGVAAGDAAPGVFSECPTGAESDDASGGNGGRSSESIPRVVGSSSAGAPDAADGSASPRLAPPGVDEDDDADAELTSGAFSRLSGSGRAGMFGSVMRLRQVEVGGLGDSGYVGTHVRRGPRRPTR</sequence>
<evidence type="ECO:0000256" key="1">
    <source>
        <dbReference type="SAM" id="MobiDB-lite"/>
    </source>
</evidence>
<keyword evidence="3" id="KW-1185">Reference proteome</keyword>
<dbReference type="Proteomes" id="UP001500967">
    <property type="component" value="Unassembled WGS sequence"/>
</dbReference>
<dbReference type="EMBL" id="BAAAGX010000012">
    <property type="protein sequence ID" value="GAA0244556.1"/>
    <property type="molecule type" value="Genomic_DNA"/>
</dbReference>
<feature type="compositionally biased region" description="Low complexity" evidence="1">
    <location>
        <begin position="39"/>
        <end position="68"/>
    </location>
</feature>
<feature type="compositionally biased region" description="Low complexity" evidence="1">
    <location>
        <begin position="116"/>
        <end position="132"/>
    </location>
</feature>
<accession>A0ABP3DX30</accession>
<organism evidence="2 3">
    <name type="scientific">Cryptosporangium japonicum</name>
    <dbReference type="NCBI Taxonomy" id="80872"/>
    <lineage>
        <taxon>Bacteria</taxon>
        <taxon>Bacillati</taxon>
        <taxon>Actinomycetota</taxon>
        <taxon>Actinomycetes</taxon>
        <taxon>Cryptosporangiales</taxon>
        <taxon>Cryptosporangiaceae</taxon>
        <taxon>Cryptosporangium</taxon>
    </lineage>
</organism>